<protein>
    <submittedName>
        <fullName evidence="7">Putative oxidoreductase</fullName>
    </submittedName>
</protein>
<dbReference type="InterPro" id="IPR038010">
    <property type="entry name" value="YhfW_C"/>
</dbReference>
<dbReference type="Gene3D" id="2.102.10.10">
    <property type="entry name" value="Rieske [2Fe-2S] iron-sulphur domain"/>
    <property type="match status" value="1"/>
</dbReference>
<dbReference type="FunFam" id="2.102.10.10:FF:000014">
    <property type="entry name" value="Oxidoreductase, FAD dependent"/>
    <property type="match status" value="1"/>
</dbReference>
<evidence type="ECO:0000256" key="2">
    <source>
        <dbReference type="ARBA" id="ARBA00022723"/>
    </source>
</evidence>
<keyword evidence="1" id="KW-0001">2Fe-2S</keyword>
<dbReference type="Gene3D" id="3.30.9.10">
    <property type="entry name" value="D-Amino Acid Oxidase, subunit A, domain 2"/>
    <property type="match status" value="1"/>
</dbReference>
<evidence type="ECO:0000256" key="4">
    <source>
        <dbReference type="ARBA" id="ARBA00023014"/>
    </source>
</evidence>
<dbReference type="Pfam" id="PF01266">
    <property type="entry name" value="DAO"/>
    <property type="match status" value="1"/>
</dbReference>
<dbReference type="Pfam" id="PF00355">
    <property type="entry name" value="Rieske"/>
    <property type="match status" value="1"/>
</dbReference>
<dbReference type="InterPro" id="IPR006076">
    <property type="entry name" value="FAD-dep_OxRdtase"/>
</dbReference>
<sequence length="526" mass="58129">MNRVLLEKLRIYNRGGKSELTTFSNEEPASYWKATADIPSFPALTEDTECDVAVIGGGITGLTTAYELTKRGFRVAVIEADRILNGTTAGTTAKITAQHDFIYADLIQQIGQTSARLYFEAHLRAMEDMKQIIKDLSIDCRLIEQDAYLYTNTESGAKKIRSEQEAYTKLGIEHELVKELPVPVDCRLGLAMKNQAQFHPLLYGAALVKEIVKNGARIFEQTAAIDIKKEPQPEVVTKNRHGIKCSYIVCSSHFPFYDGGGLYAARMYASRSYVLAVKPKQAYPDGMYLSIDKPSRSLRYTDLNGEKLVLVGGESHKTGQGKEMSEHYEALKQFAEDTIGVESIPYHWSAQDLVTIDKIPFIGPISGDEEHILAATGFKKWGMTSSALAAKLLADHIQNKKNPFSGLFIPSRFHADPGLKKLISYNADVAKHLISGKLERPDASPETLRPGEGKIVTVNGKRAGAYKDEKGCLHLVDTTCTHLGCEVEWNDGERTWDCPCHGSRFTPDGGVAEGPAIKPLKRLSQD</sequence>
<keyword evidence="2" id="KW-0479">Metal-binding</keyword>
<name>I2C396_BACAY</name>
<keyword evidence="3" id="KW-0408">Iron</keyword>
<organism evidence="7 8">
    <name type="scientific">Bacillus amyloliquefaciens (strain Y2)</name>
    <name type="common">Bacillus amyloliquefaciens subsp. plantarum (strain B9601-Y2)</name>
    <dbReference type="NCBI Taxonomy" id="1155777"/>
    <lineage>
        <taxon>Bacteria</taxon>
        <taxon>Bacillati</taxon>
        <taxon>Bacillota</taxon>
        <taxon>Bacilli</taxon>
        <taxon>Bacillales</taxon>
        <taxon>Bacillaceae</taxon>
        <taxon>Bacillus</taxon>
        <taxon>Bacillus amyloliquefaciens group</taxon>
    </lineage>
</organism>
<dbReference type="SUPFAM" id="SSF50022">
    <property type="entry name" value="ISP domain"/>
    <property type="match status" value="1"/>
</dbReference>
<dbReference type="SUPFAM" id="SSF51971">
    <property type="entry name" value="Nucleotide-binding domain"/>
    <property type="match status" value="1"/>
</dbReference>
<dbReference type="EMBL" id="CP003332">
    <property type="protein sequence ID" value="AFJ61120.1"/>
    <property type="molecule type" value="Genomic_DNA"/>
</dbReference>
<dbReference type="InterPro" id="IPR017941">
    <property type="entry name" value="Rieske_2Fe-2S"/>
</dbReference>
<accession>I2C396</accession>
<proteinExistence type="predicted"/>
<dbReference type="PATRIC" id="fig|1126211.3.peg.1029"/>
<dbReference type="AlphaFoldDB" id="I2C396"/>
<keyword evidence="4" id="KW-0411">Iron-sulfur</keyword>
<dbReference type="GO" id="GO:0046872">
    <property type="term" value="F:metal ion binding"/>
    <property type="evidence" value="ECO:0007669"/>
    <property type="project" value="UniProtKB-KW"/>
</dbReference>
<dbReference type="PANTHER" id="PTHR13847">
    <property type="entry name" value="SARCOSINE DEHYDROGENASE-RELATED"/>
    <property type="match status" value="1"/>
</dbReference>
<evidence type="ECO:0000259" key="6">
    <source>
        <dbReference type="PROSITE" id="PS51296"/>
    </source>
</evidence>
<dbReference type="InterPro" id="IPR005805">
    <property type="entry name" value="Rieske_Fe-S_prot_C"/>
</dbReference>
<evidence type="ECO:0000313" key="8">
    <source>
        <dbReference type="Proteomes" id="UP000002878"/>
    </source>
</evidence>
<dbReference type="InterPro" id="IPR036188">
    <property type="entry name" value="FAD/NAD-bd_sf"/>
</dbReference>
<dbReference type="PRINTS" id="PR00162">
    <property type="entry name" value="RIESKE"/>
</dbReference>
<dbReference type="GO" id="GO:0016020">
    <property type="term" value="C:membrane"/>
    <property type="evidence" value="ECO:0007669"/>
    <property type="project" value="InterPro"/>
</dbReference>
<dbReference type="PANTHER" id="PTHR13847:SF274">
    <property type="entry name" value="RIESKE 2FE-2S IRON-SULFUR PROTEIN YHFW-RELATED"/>
    <property type="match status" value="1"/>
</dbReference>
<evidence type="ECO:0000256" key="3">
    <source>
        <dbReference type="ARBA" id="ARBA00023004"/>
    </source>
</evidence>
<keyword evidence="5" id="KW-1015">Disulfide bond</keyword>
<gene>
    <name evidence="7" type="primary">ordL</name>
    <name evidence="7" type="ORF">MUS_1090</name>
</gene>
<dbReference type="GO" id="GO:0004497">
    <property type="term" value="F:monooxygenase activity"/>
    <property type="evidence" value="ECO:0007669"/>
    <property type="project" value="UniProtKB-ARBA"/>
</dbReference>
<evidence type="ECO:0000256" key="1">
    <source>
        <dbReference type="ARBA" id="ARBA00022714"/>
    </source>
</evidence>
<dbReference type="GO" id="GO:0016705">
    <property type="term" value="F:oxidoreductase activity, acting on paired donors, with incorporation or reduction of molecular oxygen"/>
    <property type="evidence" value="ECO:0007669"/>
    <property type="project" value="UniProtKB-ARBA"/>
</dbReference>
<dbReference type="InterPro" id="IPR036922">
    <property type="entry name" value="Rieske_2Fe-2S_sf"/>
</dbReference>
<reference evidence="7 8" key="1">
    <citation type="journal article" date="2012" name="J. Biotechnol.">
        <title>Genome sequence of the plant growth promoting strain Bacillus amyloliquefaciens subsp. plantarum B9601-Y2 and expression of mersacidin and other secondary metabolites.</title>
        <authorList>
            <person name="He P."/>
            <person name="Hao K."/>
            <person name="Blom J."/>
            <person name="Ruckert C."/>
            <person name="Vater J."/>
            <person name="Mao Z."/>
            <person name="Wu Y."/>
            <person name="Hou M."/>
            <person name="He P."/>
            <person name="He Y."/>
            <person name="Borriss R."/>
        </authorList>
    </citation>
    <scope>NUCLEOTIDE SEQUENCE [LARGE SCALE GENOMIC DNA]</scope>
    <source>
        <strain evidence="7">Y2</strain>
    </source>
</reference>
<dbReference type="GO" id="GO:0005737">
    <property type="term" value="C:cytoplasm"/>
    <property type="evidence" value="ECO:0007669"/>
    <property type="project" value="TreeGrafter"/>
</dbReference>
<feature type="domain" description="Rieske" evidence="6">
    <location>
        <begin position="440"/>
        <end position="526"/>
    </location>
</feature>
<evidence type="ECO:0000256" key="5">
    <source>
        <dbReference type="ARBA" id="ARBA00023157"/>
    </source>
</evidence>
<evidence type="ECO:0000313" key="7">
    <source>
        <dbReference type="EMBL" id="AFJ61120.1"/>
    </source>
</evidence>
<dbReference type="GO" id="GO:0051537">
    <property type="term" value="F:2 iron, 2 sulfur cluster binding"/>
    <property type="evidence" value="ECO:0007669"/>
    <property type="project" value="UniProtKB-KW"/>
</dbReference>
<dbReference type="HOGENOM" id="CLU_007884_15_1_9"/>
<dbReference type="KEGG" id="bqy:MUS_1090"/>
<dbReference type="CDD" id="cd03477">
    <property type="entry name" value="Rieske_YhfW_C"/>
    <property type="match status" value="1"/>
</dbReference>
<dbReference type="Gene3D" id="3.50.50.60">
    <property type="entry name" value="FAD/NAD(P)-binding domain"/>
    <property type="match status" value="1"/>
</dbReference>
<dbReference type="Proteomes" id="UP000002878">
    <property type="component" value="Chromosome"/>
</dbReference>
<dbReference type="PROSITE" id="PS51296">
    <property type="entry name" value="RIESKE"/>
    <property type="match status" value="1"/>
</dbReference>